<dbReference type="InterPro" id="IPR015422">
    <property type="entry name" value="PyrdxlP-dep_Trfase_small"/>
</dbReference>
<keyword evidence="5" id="KW-0808">Transferase</keyword>
<evidence type="ECO:0000313" key="6">
    <source>
        <dbReference type="Proteomes" id="UP000192050"/>
    </source>
</evidence>
<dbReference type="GO" id="GO:0008483">
    <property type="term" value="F:transaminase activity"/>
    <property type="evidence" value="ECO:0007669"/>
    <property type="project" value="UniProtKB-KW"/>
</dbReference>
<proteinExistence type="inferred from homology"/>
<keyword evidence="3 4" id="KW-0663">Pyridoxal phosphate</keyword>
<comment type="similarity">
    <text evidence="2 4">Belongs to the class-III pyridoxal-phosphate-dependent aminotransferase family.</text>
</comment>
<keyword evidence="5" id="KW-0032">Aminotransferase</keyword>
<dbReference type="RefSeq" id="WP_081141658.1">
    <property type="nucleotide sequence ID" value="NZ_CP015363.1"/>
</dbReference>
<keyword evidence="6" id="KW-1185">Reference proteome</keyword>
<name>A0A1V0N2R5_9ARCH</name>
<dbReference type="GO" id="GO:0030170">
    <property type="term" value="F:pyridoxal phosphate binding"/>
    <property type="evidence" value="ECO:0007669"/>
    <property type="project" value="InterPro"/>
</dbReference>
<dbReference type="Gene3D" id="3.90.1150.10">
    <property type="entry name" value="Aspartate Aminotransferase, domain 1"/>
    <property type="match status" value="1"/>
</dbReference>
<dbReference type="InterPro" id="IPR050103">
    <property type="entry name" value="Class-III_PLP-dep_AT"/>
</dbReference>
<evidence type="ECO:0000313" key="5">
    <source>
        <dbReference type="EMBL" id="ARD84450.1"/>
    </source>
</evidence>
<dbReference type="SUPFAM" id="SSF53383">
    <property type="entry name" value="PLP-dependent transferases"/>
    <property type="match status" value="1"/>
</dbReference>
<evidence type="ECO:0000256" key="1">
    <source>
        <dbReference type="ARBA" id="ARBA00001933"/>
    </source>
</evidence>
<dbReference type="InterPro" id="IPR005814">
    <property type="entry name" value="Aminotrans_3"/>
</dbReference>
<protein>
    <submittedName>
        <fullName evidence="5">Aminotransferase class-III</fullName>
    </submittedName>
</protein>
<dbReference type="Pfam" id="PF00202">
    <property type="entry name" value="Aminotran_3"/>
    <property type="match status" value="1"/>
</dbReference>
<dbReference type="Gene3D" id="3.40.640.10">
    <property type="entry name" value="Type I PLP-dependent aspartate aminotransferase-like (Major domain)"/>
    <property type="match status" value="1"/>
</dbReference>
<dbReference type="PANTHER" id="PTHR11986:SF58">
    <property type="entry name" value="LEUCINE_METHIONINE RACEMASE"/>
    <property type="match status" value="1"/>
</dbReference>
<evidence type="ECO:0000256" key="4">
    <source>
        <dbReference type="RuleBase" id="RU003560"/>
    </source>
</evidence>
<evidence type="ECO:0000256" key="3">
    <source>
        <dbReference type="ARBA" id="ARBA00022898"/>
    </source>
</evidence>
<comment type="cofactor">
    <cofactor evidence="1">
        <name>pyridoxal 5'-phosphate</name>
        <dbReference type="ChEBI" id="CHEBI:597326"/>
    </cofactor>
</comment>
<reference evidence="5 6" key="1">
    <citation type="submission" date="2011-10" db="EMBL/GenBank/DDBJ databases">
        <title>Metabolic and evolutionary patterns in the extreme acidophile Ferroplasma acidiphilum.</title>
        <authorList>
            <person name="Golyshina O.V."/>
            <person name="Kozyavkin S.A."/>
            <person name="Tatusov R.L."/>
            <person name="Slesarev A.I."/>
            <person name="Golyshin P.N."/>
        </authorList>
    </citation>
    <scope>NUCLEOTIDE SEQUENCE [LARGE SCALE GENOMIC DNA]</scope>
    <source>
        <strain evidence="6">Y</strain>
    </source>
</reference>
<dbReference type="InterPro" id="IPR015424">
    <property type="entry name" value="PyrdxlP-dep_Trfase"/>
</dbReference>
<dbReference type="GO" id="GO:0042802">
    <property type="term" value="F:identical protein binding"/>
    <property type="evidence" value="ECO:0007669"/>
    <property type="project" value="TreeGrafter"/>
</dbReference>
<dbReference type="InterPro" id="IPR015421">
    <property type="entry name" value="PyrdxlP-dep_Trfase_major"/>
</dbReference>
<dbReference type="EMBL" id="CP015363">
    <property type="protein sequence ID" value="ARD84450.1"/>
    <property type="molecule type" value="Genomic_DNA"/>
</dbReference>
<dbReference type="InterPro" id="IPR049704">
    <property type="entry name" value="Aminotrans_3_PPA_site"/>
</dbReference>
<evidence type="ECO:0000256" key="2">
    <source>
        <dbReference type="ARBA" id="ARBA00008954"/>
    </source>
</evidence>
<accession>A0A1V0N2R5</accession>
<dbReference type="PANTHER" id="PTHR11986">
    <property type="entry name" value="AMINOTRANSFERASE CLASS III"/>
    <property type="match status" value="1"/>
</dbReference>
<dbReference type="OrthoDB" id="6534at2157"/>
<sequence length="437" mass="48888">MALNDYKNLPKIITDVPGPESKLLLQRQREMESSTVIYPDSFPIAIKRAENSLIEDLDGNIFIDWVSGISVLNLGFNDKIRDAVKAQLDDIWHALEIPTEVRINFLEALRNSFPPEMRNYKTIFGISGADACETAINIAHAIRKKNAPTIAFEGAYHGVSGGIIAATAGRKYREAVYSDGFKIIRVPYPYKLWYDYDVSDIISIMKKIMDDGEAGYDRPDSVIVEPVQGEGGYIVPPDGFLKAIREFCTEYDLTMIVDEVQSGVGRTGKMWAFEYENITPDIVCVSKSIGGGLPVSLVYYRDDYDKKLPKPFHLGTYRANPLAMAAGITVINEVPKYFDKVKSSGKEMLNKFNKIDSNLIGEVRGKGYMIGIELVDNGKPMNSKHMMELKHELLQNGLLMHTCGHYGNVFRFMGALNMPDELINTGINIFGKVLRGK</sequence>
<dbReference type="KEGG" id="fai:FAD_0538"/>
<dbReference type="CDD" id="cd00610">
    <property type="entry name" value="OAT_like"/>
    <property type="match status" value="1"/>
</dbReference>
<dbReference type="AlphaFoldDB" id="A0A1V0N2R5"/>
<dbReference type="STRING" id="74969.FAD_0538"/>
<dbReference type="Proteomes" id="UP000192050">
    <property type="component" value="Chromosome"/>
</dbReference>
<dbReference type="GeneID" id="31676044"/>
<dbReference type="PIRSF" id="PIRSF000521">
    <property type="entry name" value="Transaminase_4ab_Lys_Orn"/>
    <property type="match status" value="1"/>
</dbReference>
<dbReference type="PROSITE" id="PS00600">
    <property type="entry name" value="AA_TRANSFER_CLASS_3"/>
    <property type="match status" value="1"/>
</dbReference>
<organism evidence="5 6">
    <name type="scientific">Ferroplasma acidiphilum</name>
    <dbReference type="NCBI Taxonomy" id="74969"/>
    <lineage>
        <taxon>Archaea</taxon>
        <taxon>Methanobacteriati</taxon>
        <taxon>Thermoplasmatota</taxon>
        <taxon>Thermoplasmata</taxon>
        <taxon>Thermoplasmatales</taxon>
        <taxon>Ferroplasmaceae</taxon>
        <taxon>Ferroplasma</taxon>
    </lineage>
</organism>
<dbReference type="FunFam" id="3.40.640.10:FF:000004">
    <property type="entry name" value="Acetylornithine aminotransferase"/>
    <property type="match status" value="1"/>
</dbReference>
<gene>
    <name evidence="5" type="ORF">FAD_0538</name>
</gene>